<feature type="transmembrane region" description="Helical" evidence="6">
    <location>
        <begin position="113"/>
        <end position="129"/>
    </location>
</feature>
<feature type="transmembrane region" description="Helical" evidence="6">
    <location>
        <begin position="87"/>
        <end position="107"/>
    </location>
</feature>
<reference evidence="7 8" key="1">
    <citation type="submission" date="2020-08" db="EMBL/GenBank/DDBJ databases">
        <title>Draft genome sequencing of an Anaerocolumna strain isolated from anoxic soil subjected to BSD treatment.</title>
        <authorList>
            <person name="Uek A."/>
            <person name="Tonouchi A."/>
        </authorList>
    </citation>
    <scope>NUCLEOTIDE SEQUENCE [LARGE SCALE GENOMIC DNA]</scope>
    <source>
        <strain evidence="7 8">CTTW</strain>
    </source>
</reference>
<feature type="transmembrane region" description="Helical" evidence="6">
    <location>
        <begin position="412"/>
        <end position="427"/>
    </location>
</feature>
<feature type="transmembrane region" description="Helical" evidence="6">
    <location>
        <begin position="141"/>
        <end position="164"/>
    </location>
</feature>
<evidence type="ECO:0000256" key="2">
    <source>
        <dbReference type="ARBA" id="ARBA00022475"/>
    </source>
</evidence>
<dbReference type="Proteomes" id="UP000515703">
    <property type="component" value="Chromosome"/>
</dbReference>
<dbReference type="EMBL" id="AP023368">
    <property type="protein sequence ID" value="BCK00816.1"/>
    <property type="molecule type" value="Genomic_DNA"/>
</dbReference>
<evidence type="ECO:0000256" key="4">
    <source>
        <dbReference type="ARBA" id="ARBA00022989"/>
    </source>
</evidence>
<dbReference type="PANTHER" id="PTHR30250">
    <property type="entry name" value="PST FAMILY PREDICTED COLANIC ACID TRANSPORTER"/>
    <property type="match status" value="1"/>
</dbReference>
<keyword evidence="8" id="KW-1185">Reference proteome</keyword>
<feature type="transmembrane region" description="Helical" evidence="6">
    <location>
        <begin position="433"/>
        <end position="450"/>
    </location>
</feature>
<keyword evidence="2" id="KW-1003">Cell membrane</keyword>
<keyword evidence="4 6" id="KW-1133">Transmembrane helix</keyword>
<accession>A0A7I8DUM1</accession>
<comment type="subcellular location">
    <subcellularLocation>
        <location evidence="1">Cell membrane</location>
        <topology evidence="1">Multi-pass membrane protein</topology>
    </subcellularLocation>
</comment>
<feature type="transmembrane region" description="Helical" evidence="6">
    <location>
        <begin position="353"/>
        <end position="376"/>
    </location>
</feature>
<feature type="transmembrane region" description="Helical" evidence="6">
    <location>
        <begin position="246"/>
        <end position="267"/>
    </location>
</feature>
<name>A0A7I8DUM1_9FIRM</name>
<feature type="transmembrane region" description="Helical" evidence="6">
    <location>
        <begin position="12"/>
        <end position="34"/>
    </location>
</feature>
<feature type="transmembrane region" description="Helical" evidence="6">
    <location>
        <begin position="46"/>
        <end position="66"/>
    </location>
</feature>
<dbReference type="AlphaFoldDB" id="A0A7I8DUM1"/>
<organism evidence="7 8">
    <name type="scientific">Anaerocolumna chitinilytica</name>
    <dbReference type="NCBI Taxonomy" id="1727145"/>
    <lineage>
        <taxon>Bacteria</taxon>
        <taxon>Bacillati</taxon>
        <taxon>Bacillota</taxon>
        <taxon>Clostridia</taxon>
        <taxon>Lachnospirales</taxon>
        <taxon>Lachnospiraceae</taxon>
        <taxon>Anaerocolumna</taxon>
    </lineage>
</organism>
<feature type="transmembrane region" description="Helical" evidence="6">
    <location>
        <begin position="382"/>
        <end position="400"/>
    </location>
</feature>
<dbReference type="PANTHER" id="PTHR30250:SF11">
    <property type="entry name" value="O-ANTIGEN TRANSPORTER-RELATED"/>
    <property type="match status" value="1"/>
</dbReference>
<evidence type="ECO:0000256" key="1">
    <source>
        <dbReference type="ARBA" id="ARBA00004651"/>
    </source>
</evidence>
<dbReference type="Pfam" id="PF01943">
    <property type="entry name" value="Polysacc_synt"/>
    <property type="match status" value="1"/>
</dbReference>
<dbReference type="RefSeq" id="WP_185256450.1">
    <property type="nucleotide sequence ID" value="NZ_AP023368.1"/>
</dbReference>
<evidence type="ECO:0000256" key="5">
    <source>
        <dbReference type="ARBA" id="ARBA00023136"/>
    </source>
</evidence>
<feature type="transmembrane region" description="Helical" evidence="6">
    <location>
        <begin position="322"/>
        <end position="346"/>
    </location>
</feature>
<dbReference type="KEGG" id="acht:bsdcttw_38560"/>
<feature type="transmembrane region" description="Helical" evidence="6">
    <location>
        <begin position="288"/>
        <end position="310"/>
    </location>
</feature>
<dbReference type="InterPro" id="IPR002797">
    <property type="entry name" value="Polysacc_synth"/>
</dbReference>
<evidence type="ECO:0000256" key="3">
    <source>
        <dbReference type="ARBA" id="ARBA00022692"/>
    </source>
</evidence>
<feature type="transmembrane region" description="Helical" evidence="6">
    <location>
        <begin position="170"/>
        <end position="188"/>
    </location>
</feature>
<feature type="transmembrane region" description="Helical" evidence="6">
    <location>
        <begin position="209"/>
        <end position="226"/>
    </location>
</feature>
<gene>
    <name evidence="7" type="ORF">bsdcttw_38560</name>
</gene>
<protein>
    <submittedName>
        <fullName evidence="7">Polysaccharide biosynthesis protein</fullName>
    </submittedName>
</protein>
<dbReference type="GO" id="GO:0005886">
    <property type="term" value="C:plasma membrane"/>
    <property type="evidence" value="ECO:0007669"/>
    <property type="project" value="UniProtKB-SubCell"/>
</dbReference>
<keyword evidence="3 6" id="KW-0812">Transmembrane</keyword>
<evidence type="ECO:0000256" key="6">
    <source>
        <dbReference type="SAM" id="Phobius"/>
    </source>
</evidence>
<evidence type="ECO:0000313" key="7">
    <source>
        <dbReference type="EMBL" id="BCK00816.1"/>
    </source>
</evidence>
<proteinExistence type="predicted"/>
<reference evidence="7 8" key="2">
    <citation type="submission" date="2020-08" db="EMBL/GenBank/DDBJ databases">
        <authorList>
            <person name="Ueki A."/>
            <person name="Tonouchi A."/>
        </authorList>
    </citation>
    <scope>NUCLEOTIDE SEQUENCE [LARGE SCALE GENOMIC DNA]</scope>
    <source>
        <strain evidence="7 8">CTTW</strain>
    </source>
</reference>
<sequence>MNKLTRFIKTSGVYFIGNVLSKLISFILLPLYTYKISPEQYGEFDVIITIMNFLIPILFFQIWDGMFRFTFDKKKEKDKYVIVSNSLFISFIGILLCSVSIVIFYHVFPFKNVWLVFFYGISFALQYHYSYIARAFLKNNLFVFTGFINSLLSAFFNIILILYFHMGIESLYISPIIGCFVQIFIIEISLNPLKNLNIKVLDFKLIKEMLRFSIPLCIATISYWLLSGYTKVVISKQLGTYENGLYAVANKFSVMISLIISVFQYAWNEMAYSMAADDNRIDSYRKSIQYILQIVLLGSGIFMLFTKIVFPYFVNASYKDALLIVPLSIIGVAINSFAGFLGTIFMTEKQTRYILWTTIISAIVNLIGSFFIVAAWGLQGAIGTLCFAFIVLAFMRLRALEALFHFKLSKKNIIYILLLIVSVYLYYSFTNPFALIICIVVYSIILLYSLKDIIHPFLYNYWRKVGIKK</sequence>
<keyword evidence="5 6" id="KW-0472">Membrane</keyword>
<evidence type="ECO:0000313" key="8">
    <source>
        <dbReference type="Proteomes" id="UP000515703"/>
    </source>
</evidence>
<dbReference type="InterPro" id="IPR050833">
    <property type="entry name" value="Poly_Biosynth_Transport"/>
</dbReference>